<sequence>MSENEWKILKELTKVSQLDGRDLYEHVGRRNSAKEGVHRKYNFAERNKEDKRIVEHAAAFDLVIIDTFFQKKGEQLLTYKSENRKKSEVVKTEGKRSKRRIQGESVEKPGVTWRNIRERNEEDERIVEHAAAFDLVIINTFFQKKGKQLITYKSEDRELDRLHNVPKKISERSEEHQESVAARHKLVEVDCKITKRVKWWKLKKKKNIEDYDGEIEKGSTTATVWLEKLVSSATLHSWQSEFNLETAKTHLTGAAKSWYNSNIAELNTWKNPKDRFEKTFCMEVNLINKWNKMLKRMSRFLLNVTPNSDCLEH</sequence>
<organism evidence="1 2">
    <name type="scientific">Ignelater luminosus</name>
    <name type="common">Cucubano</name>
    <name type="synonym">Pyrophorus luminosus</name>
    <dbReference type="NCBI Taxonomy" id="2038154"/>
    <lineage>
        <taxon>Eukaryota</taxon>
        <taxon>Metazoa</taxon>
        <taxon>Ecdysozoa</taxon>
        <taxon>Arthropoda</taxon>
        <taxon>Hexapoda</taxon>
        <taxon>Insecta</taxon>
        <taxon>Pterygota</taxon>
        <taxon>Neoptera</taxon>
        <taxon>Endopterygota</taxon>
        <taxon>Coleoptera</taxon>
        <taxon>Polyphaga</taxon>
        <taxon>Elateriformia</taxon>
        <taxon>Elateroidea</taxon>
        <taxon>Elateridae</taxon>
        <taxon>Agrypninae</taxon>
        <taxon>Pyrophorini</taxon>
        <taxon>Ignelater</taxon>
    </lineage>
</organism>
<dbReference type="OrthoDB" id="6755130at2759"/>
<keyword evidence="2" id="KW-1185">Reference proteome</keyword>
<proteinExistence type="predicted"/>
<accession>A0A8K0GNF8</accession>
<dbReference type="EMBL" id="VTPC01000023">
    <property type="protein sequence ID" value="KAF2906091.1"/>
    <property type="molecule type" value="Genomic_DNA"/>
</dbReference>
<dbReference type="AlphaFoldDB" id="A0A8K0GNF8"/>
<name>A0A8K0GNF8_IGNLU</name>
<dbReference type="Proteomes" id="UP000801492">
    <property type="component" value="Unassembled WGS sequence"/>
</dbReference>
<evidence type="ECO:0000313" key="2">
    <source>
        <dbReference type="Proteomes" id="UP000801492"/>
    </source>
</evidence>
<dbReference type="PANTHER" id="PTHR23227:SF67">
    <property type="entry name" value="CRANIOFACIAL DEVELOPMENT PROTEIN 2-LIKE"/>
    <property type="match status" value="1"/>
</dbReference>
<reference evidence="1" key="1">
    <citation type="submission" date="2019-08" db="EMBL/GenBank/DDBJ databases">
        <title>The genome of the North American firefly Photinus pyralis.</title>
        <authorList>
            <consortium name="Photinus pyralis genome working group"/>
            <person name="Fallon T.R."/>
            <person name="Sander Lower S.E."/>
            <person name="Weng J.-K."/>
        </authorList>
    </citation>
    <scope>NUCLEOTIDE SEQUENCE</scope>
    <source>
        <strain evidence="1">TRF0915ILg1</strain>
        <tissue evidence="1">Whole body</tissue>
    </source>
</reference>
<evidence type="ECO:0000313" key="1">
    <source>
        <dbReference type="EMBL" id="KAF2906091.1"/>
    </source>
</evidence>
<dbReference type="InterPro" id="IPR027124">
    <property type="entry name" value="Swc5/CFDP1/2"/>
</dbReference>
<dbReference type="PANTHER" id="PTHR23227">
    <property type="entry name" value="BUCENTAUR RELATED"/>
    <property type="match status" value="1"/>
</dbReference>
<comment type="caution">
    <text evidence="1">The sequence shown here is derived from an EMBL/GenBank/DDBJ whole genome shotgun (WGS) entry which is preliminary data.</text>
</comment>
<protein>
    <submittedName>
        <fullName evidence="1">Uncharacterized protein</fullName>
    </submittedName>
</protein>
<gene>
    <name evidence="1" type="ORF">ILUMI_00085</name>
</gene>